<proteinExistence type="predicted"/>
<dbReference type="Gene3D" id="3.40.50.2000">
    <property type="entry name" value="Glycogen Phosphorylase B"/>
    <property type="match status" value="2"/>
</dbReference>
<evidence type="ECO:0000256" key="2">
    <source>
        <dbReference type="ARBA" id="ARBA00022679"/>
    </source>
</evidence>
<dbReference type="Proteomes" id="UP000632454">
    <property type="component" value="Unassembled WGS sequence"/>
</dbReference>
<reference evidence="5" key="1">
    <citation type="journal article" date="2019" name="Int. J. Syst. Evol. Microbiol.">
        <title>The Global Catalogue of Microorganisms (GCM) 10K type strain sequencing project: providing services to taxonomists for standard genome sequencing and annotation.</title>
        <authorList>
            <consortium name="The Broad Institute Genomics Platform"/>
            <consortium name="The Broad Institute Genome Sequencing Center for Infectious Disease"/>
            <person name="Wu L."/>
            <person name="Ma J."/>
        </authorList>
    </citation>
    <scope>NUCLEOTIDE SEQUENCE [LARGE SCALE GENOMIC DNA]</scope>
    <source>
        <strain evidence="5">CCM 7855</strain>
    </source>
</reference>
<protein>
    <submittedName>
        <fullName evidence="4">Glycosyltransferase WbuB</fullName>
    </submittedName>
</protein>
<comment type="caution">
    <text evidence="4">The sequence shown here is derived from an EMBL/GenBank/DDBJ whole genome shotgun (WGS) entry which is preliminary data.</text>
</comment>
<accession>A0ABQ1UMW4</accession>
<keyword evidence="1" id="KW-0328">Glycosyltransferase</keyword>
<dbReference type="PANTHER" id="PTHR12526:SF600">
    <property type="entry name" value="GLYCOSYL TRANSFERASE GROUP 1"/>
    <property type="match status" value="1"/>
</dbReference>
<feature type="domain" description="Glycosyltransferase subfamily 4-like N-terminal" evidence="3">
    <location>
        <begin position="15"/>
        <end position="201"/>
    </location>
</feature>
<dbReference type="RefSeq" id="WP_188488969.1">
    <property type="nucleotide sequence ID" value="NZ_BMCS01000001.1"/>
</dbReference>
<sequence length="418" mass="45001">MRVVIIGINYFPEPTGIAVYTSDIARILVARGHDVHVLTGLPHYPQWKVSADDPSARSTVVEGVSVRRLSHPVPAVPTLRGRAWMEIVFGIRCLRVLNGTARTADAVVCVSPALLSSAMVIGRLTLRRRRPALGLWIQDVYSRAGIETGAVGTRGARLIASVESATARRADGVLAIHERFARILVSSLRVDPQRVSIIRNWCHTHRTEFASRAAARSVLGWDAAGRYIAVHAGNMGAKQDLDNLVSAARVSHGRGSPVDFVLIGDGNQRARLEGLGRDVPTLSFRDPLPGPDFQAALQAADVVLVNEAPDVREMALPSKLTSYFESGTPVVAATSADSVTAEEVAAAGAGVRVDPGQPALLADAVLEVARDAAASRRYGDNARRYVDVVLDRERAADQFESWLQSIVRDRSAAPSQDR</sequence>
<dbReference type="CDD" id="cd03794">
    <property type="entry name" value="GT4_WbuB-like"/>
    <property type="match status" value="1"/>
</dbReference>
<evidence type="ECO:0000256" key="1">
    <source>
        <dbReference type="ARBA" id="ARBA00022676"/>
    </source>
</evidence>
<gene>
    <name evidence="4" type="ORF">GCM10007298_18570</name>
</gene>
<dbReference type="SUPFAM" id="SSF53756">
    <property type="entry name" value="UDP-Glycosyltransferase/glycogen phosphorylase"/>
    <property type="match status" value="1"/>
</dbReference>
<keyword evidence="2" id="KW-0808">Transferase</keyword>
<evidence type="ECO:0000313" key="4">
    <source>
        <dbReference type="EMBL" id="GGF22905.1"/>
    </source>
</evidence>
<dbReference type="InterPro" id="IPR028098">
    <property type="entry name" value="Glyco_trans_4-like_N"/>
</dbReference>
<dbReference type="EMBL" id="BMCS01000001">
    <property type="protein sequence ID" value="GGF22905.1"/>
    <property type="molecule type" value="Genomic_DNA"/>
</dbReference>
<keyword evidence="5" id="KW-1185">Reference proteome</keyword>
<dbReference type="PANTHER" id="PTHR12526">
    <property type="entry name" value="GLYCOSYLTRANSFERASE"/>
    <property type="match status" value="1"/>
</dbReference>
<dbReference type="Pfam" id="PF13579">
    <property type="entry name" value="Glyco_trans_4_4"/>
    <property type="match status" value="1"/>
</dbReference>
<dbReference type="Pfam" id="PF13692">
    <property type="entry name" value="Glyco_trans_1_4"/>
    <property type="match status" value="1"/>
</dbReference>
<name>A0ABQ1UMW4_9NOCA</name>
<evidence type="ECO:0000313" key="5">
    <source>
        <dbReference type="Proteomes" id="UP000632454"/>
    </source>
</evidence>
<evidence type="ECO:0000259" key="3">
    <source>
        <dbReference type="Pfam" id="PF13579"/>
    </source>
</evidence>
<organism evidence="4 5">
    <name type="scientific">Williamsia phyllosphaerae</name>
    <dbReference type="NCBI Taxonomy" id="885042"/>
    <lineage>
        <taxon>Bacteria</taxon>
        <taxon>Bacillati</taxon>
        <taxon>Actinomycetota</taxon>
        <taxon>Actinomycetes</taxon>
        <taxon>Mycobacteriales</taxon>
        <taxon>Nocardiaceae</taxon>
        <taxon>Williamsia</taxon>
    </lineage>
</organism>